<dbReference type="RefSeq" id="WP_021646983.1">
    <property type="nucleotide sequence ID" value="NZ_KE993158.1"/>
</dbReference>
<feature type="domain" description="HNH nuclease" evidence="1">
    <location>
        <begin position="139"/>
        <end position="182"/>
    </location>
</feature>
<dbReference type="OrthoDB" id="6638408at2"/>
<dbReference type="PATRIC" id="fig|1321819.3.peg.2975"/>
<evidence type="ECO:0000259" key="1">
    <source>
        <dbReference type="Pfam" id="PF13392"/>
    </source>
</evidence>
<dbReference type="Proteomes" id="UP000016496">
    <property type="component" value="Unassembled WGS sequence"/>
</dbReference>
<dbReference type="Gene3D" id="3.90.75.20">
    <property type="match status" value="1"/>
</dbReference>
<organism evidence="2 3">
    <name type="scientific">Bacteroides pyogenes F0041</name>
    <dbReference type="NCBI Taxonomy" id="1321819"/>
    <lineage>
        <taxon>Bacteria</taxon>
        <taxon>Pseudomonadati</taxon>
        <taxon>Bacteroidota</taxon>
        <taxon>Bacteroidia</taxon>
        <taxon>Bacteroidales</taxon>
        <taxon>Bacteroidaceae</taxon>
        <taxon>Bacteroides</taxon>
    </lineage>
</organism>
<dbReference type="EMBL" id="AWSV01000162">
    <property type="protein sequence ID" value="ERI81460.1"/>
    <property type="molecule type" value="Genomic_DNA"/>
</dbReference>
<dbReference type="HOGENOM" id="CLU_086933_1_0_10"/>
<gene>
    <name evidence="2" type="ORF">HMPREF1981_03224</name>
</gene>
<reference evidence="2 3" key="1">
    <citation type="submission" date="2013-08" db="EMBL/GenBank/DDBJ databases">
        <authorList>
            <person name="Weinstock G."/>
            <person name="Sodergren E."/>
            <person name="Wylie T."/>
            <person name="Fulton L."/>
            <person name="Fulton R."/>
            <person name="Fronick C."/>
            <person name="O'Laughlin M."/>
            <person name="Godfrey J."/>
            <person name="Miner T."/>
            <person name="Herter B."/>
            <person name="Appelbaum E."/>
            <person name="Cordes M."/>
            <person name="Lek S."/>
            <person name="Wollam A."/>
            <person name="Pepin K.H."/>
            <person name="Palsikar V.B."/>
            <person name="Mitreva M."/>
            <person name="Wilson R.K."/>
        </authorList>
    </citation>
    <scope>NUCLEOTIDE SEQUENCE [LARGE SCALE GENOMIC DNA]</scope>
    <source>
        <strain evidence="2 3">F0041</strain>
    </source>
</reference>
<dbReference type="SUPFAM" id="SSF54060">
    <property type="entry name" value="His-Me finger endonucleases"/>
    <property type="match status" value="1"/>
</dbReference>
<accession>U2CA94</accession>
<evidence type="ECO:0000313" key="3">
    <source>
        <dbReference type="Proteomes" id="UP000016496"/>
    </source>
</evidence>
<sequence length="217" mass="24900">MMKKNWNEKEIKELKSLYPVMNTGKLALRIGRPLSSVYGKAHALGLRKSEDFLRSPGSGRFSNTRLIEGGIRTRFKKGHIPANKGKRMSEYMSAESIEKNKATRFRKGHIPANHKPVGYERTTRDGYIEVKVSEPNVFRLKHRLIWEQHHGKIPPGHNVQFRDGNRGNTSIGNLYLISRSHQLKSENSMYARFPKEVQGLIKLKGALSRQINKINKK</sequence>
<dbReference type="InterPro" id="IPR003615">
    <property type="entry name" value="HNH_nuc"/>
</dbReference>
<comment type="caution">
    <text evidence="2">The sequence shown here is derived from an EMBL/GenBank/DDBJ whole genome shotgun (WGS) entry which is preliminary data.</text>
</comment>
<dbReference type="InterPro" id="IPR044925">
    <property type="entry name" value="His-Me_finger_sf"/>
</dbReference>
<dbReference type="AlphaFoldDB" id="U2CA94"/>
<dbReference type="Pfam" id="PF13392">
    <property type="entry name" value="HNH_3"/>
    <property type="match status" value="1"/>
</dbReference>
<evidence type="ECO:0000313" key="2">
    <source>
        <dbReference type="EMBL" id="ERI81460.1"/>
    </source>
</evidence>
<name>U2CA94_9BACE</name>
<protein>
    <recommendedName>
        <fullName evidence="1">HNH nuclease domain-containing protein</fullName>
    </recommendedName>
</protein>
<proteinExistence type="predicted"/>